<evidence type="ECO:0000313" key="2">
    <source>
        <dbReference type="Proteomes" id="UP001156905"/>
    </source>
</evidence>
<comment type="caution">
    <text evidence="1">The sequence shown here is derived from an EMBL/GenBank/DDBJ whole genome shotgun (WGS) entry which is preliminary data.</text>
</comment>
<keyword evidence="2" id="KW-1185">Reference proteome</keyword>
<protein>
    <recommendedName>
        <fullName evidence="3">DUF3800 domain-containing protein</fullName>
    </recommendedName>
</protein>
<sequence length="243" mass="26670">MGEIAPMELKLPNDCLAVFADDTGHEALVPDQPVYGLGGCAVLAQDLDAIVRTPWRQVRRQATGSPDTPLHASDFGRSATREQILAAAAFFRQGRFARFGAIVSVDTAFDGNLGPLLTIALVLRQRIIDIARWTRFGSVAVIFESSERADPLIEKAFQDFSIEENGKPLPVECYFMRKQEGEPGLEVADFIMHAIGRQARHNLTKRGTFVPDFAAVFHGIDTKLVSFMEVSSVVQNRPAIGEA</sequence>
<proteinExistence type="predicted"/>
<organism evidence="1 2">
    <name type="scientific">Bradyrhizobium iriomotense</name>
    <dbReference type="NCBI Taxonomy" id="441950"/>
    <lineage>
        <taxon>Bacteria</taxon>
        <taxon>Pseudomonadati</taxon>
        <taxon>Pseudomonadota</taxon>
        <taxon>Alphaproteobacteria</taxon>
        <taxon>Hyphomicrobiales</taxon>
        <taxon>Nitrobacteraceae</taxon>
        <taxon>Bradyrhizobium</taxon>
    </lineage>
</organism>
<evidence type="ECO:0008006" key="3">
    <source>
        <dbReference type="Google" id="ProtNLM"/>
    </source>
</evidence>
<dbReference type="EMBL" id="BSOW01000028">
    <property type="protein sequence ID" value="GLR89785.1"/>
    <property type="molecule type" value="Genomic_DNA"/>
</dbReference>
<dbReference type="Proteomes" id="UP001156905">
    <property type="component" value="Unassembled WGS sequence"/>
</dbReference>
<gene>
    <name evidence="1" type="ORF">GCM10007857_64990</name>
</gene>
<evidence type="ECO:0000313" key="1">
    <source>
        <dbReference type="EMBL" id="GLR89785.1"/>
    </source>
</evidence>
<accession>A0ABQ6BA24</accession>
<reference evidence="2" key="1">
    <citation type="journal article" date="2019" name="Int. J. Syst. Evol. Microbiol.">
        <title>The Global Catalogue of Microorganisms (GCM) 10K type strain sequencing project: providing services to taxonomists for standard genome sequencing and annotation.</title>
        <authorList>
            <consortium name="The Broad Institute Genomics Platform"/>
            <consortium name="The Broad Institute Genome Sequencing Center for Infectious Disease"/>
            <person name="Wu L."/>
            <person name="Ma J."/>
        </authorList>
    </citation>
    <scope>NUCLEOTIDE SEQUENCE [LARGE SCALE GENOMIC DNA]</scope>
    <source>
        <strain evidence="2">NBRC 102520</strain>
    </source>
</reference>
<name>A0ABQ6BA24_9BRAD</name>